<reference evidence="4" key="1">
    <citation type="submission" date="2020-04" db="EMBL/GenBank/DDBJ databases">
        <title>A desert anoxygenic phototrophic bacterium fixes CO2 using RubisCO under aerobic conditions.</title>
        <authorList>
            <person name="Tang K."/>
        </authorList>
    </citation>
    <scope>NUCLEOTIDE SEQUENCE [LARGE SCALE GENOMIC DNA]</scope>
    <source>
        <strain evidence="4">MIMtkB3</strain>
    </source>
</reference>
<evidence type="ECO:0000256" key="1">
    <source>
        <dbReference type="ARBA" id="ARBA00010876"/>
    </source>
</evidence>
<protein>
    <submittedName>
        <fullName evidence="4">RNA pseudouridine synthase</fullName>
    </submittedName>
</protein>
<evidence type="ECO:0000313" key="4">
    <source>
        <dbReference type="EMBL" id="QJE72455.1"/>
    </source>
</evidence>
<dbReference type="PANTHER" id="PTHR21600:SF44">
    <property type="entry name" value="RIBOSOMAL LARGE SUBUNIT PSEUDOURIDINE SYNTHASE D"/>
    <property type="match status" value="1"/>
</dbReference>
<dbReference type="EMBL" id="CP051775">
    <property type="protein sequence ID" value="QJE72455.1"/>
    <property type="molecule type" value="Genomic_DNA"/>
</dbReference>
<keyword evidence="2" id="KW-0413">Isomerase</keyword>
<dbReference type="AlphaFoldDB" id="A0A858R4X8"/>
<dbReference type="PROSITE" id="PS01129">
    <property type="entry name" value="PSI_RLU"/>
    <property type="match status" value="1"/>
</dbReference>
<dbReference type="GO" id="GO:0000455">
    <property type="term" value="P:enzyme-directed rRNA pseudouridine synthesis"/>
    <property type="evidence" value="ECO:0007669"/>
    <property type="project" value="TreeGrafter"/>
</dbReference>
<dbReference type="GO" id="GO:0003723">
    <property type="term" value="F:RNA binding"/>
    <property type="evidence" value="ECO:0007669"/>
    <property type="project" value="InterPro"/>
</dbReference>
<gene>
    <name evidence="4" type="ORF">HHL28_04500</name>
</gene>
<feature type="domain" description="Pseudouridine synthase RsuA/RluA-like" evidence="3">
    <location>
        <begin position="18"/>
        <end position="166"/>
    </location>
</feature>
<sequence length="226" mass="24664">MPYLPEEIRARVLVEAADLLVFDKPHGLPVHFGTKTTDDLDRYLPLIAMGREEPPRLAHRLDKDTAGCLVLARDAAAAARMGRLFLSGQVRKTYWAVVLGRPKAEAGQIDLPLMKVHIPGCSKVVVDPAGKPALTDWRLLGTDGRLSLLELNPRTGRMHQLRAHLAVTAMPILGDPIYGAEIPPAQPLHLLSRAVRIPWAEAQGGWVEATAEPPPHMAATIRGMFG</sequence>
<evidence type="ECO:0000256" key="2">
    <source>
        <dbReference type="ARBA" id="ARBA00023235"/>
    </source>
</evidence>
<dbReference type="Proteomes" id="UP000501891">
    <property type="component" value="Chromosome"/>
</dbReference>
<dbReference type="InterPro" id="IPR050188">
    <property type="entry name" value="RluA_PseudoU_synthase"/>
</dbReference>
<keyword evidence="5" id="KW-1185">Reference proteome</keyword>
<evidence type="ECO:0000259" key="3">
    <source>
        <dbReference type="Pfam" id="PF00849"/>
    </source>
</evidence>
<accession>A0A858R4X8</accession>
<dbReference type="InterPro" id="IPR006145">
    <property type="entry name" value="PsdUridine_synth_RsuA/RluA"/>
</dbReference>
<dbReference type="Gene3D" id="3.30.2350.10">
    <property type="entry name" value="Pseudouridine synthase"/>
    <property type="match status" value="1"/>
</dbReference>
<comment type="similarity">
    <text evidence="1">Belongs to the pseudouridine synthase RluA family.</text>
</comment>
<dbReference type="GO" id="GO:0140098">
    <property type="term" value="F:catalytic activity, acting on RNA"/>
    <property type="evidence" value="ECO:0007669"/>
    <property type="project" value="UniProtKB-ARBA"/>
</dbReference>
<dbReference type="SUPFAM" id="SSF55120">
    <property type="entry name" value="Pseudouridine synthase"/>
    <property type="match status" value="1"/>
</dbReference>
<organism evidence="4 5">
    <name type="scientific">Aerophototrophica crusticola</name>
    <dbReference type="NCBI Taxonomy" id="1709002"/>
    <lineage>
        <taxon>Bacteria</taxon>
        <taxon>Pseudomonadati</taxon>
        <taxon>Pseudomonadota</taxon>
        <taxon>Alphaproteobacteria</taxon>
        <taxon>Rhodospirillales</taxon>
        <taxon>Rhodospirillaceae</taxon>
        <taxon>Aerophototrophica</taxon>
    </lineage>
</organism>
<dbReference type="InterPro" id="IPR020103">
    <property type="entry name" value="PsdUridine_synth_cat_dom_sf"/>
</dbReference>
<evidence type="ECO:0000313" key="5">
    <source>
        <dbReference type="Proteomes" id="UP000501891"/>
    </source>
</evidence>
<proteinExistence type="inferred from homology"/>
<dbReference type="InterPro" id="IPR006224">
    <property type="entry name" value="PsdUridine_synth_RluA-like_CS"/>
</dbReference>
<name>A0A858R4X8_9PROT</name>
<dbReference type="PANTHER" id="PTHR21600">
    <property type="entry name" value="MITOCHONDRIAL RNA PSEUDOURIDINE SYNTHASE"/>
    <property type="match status" value="1"/>
</dbReference>
<dbReference type="CDD" id="cd02869">
    <property type="entry name" value="PseudoU_synth_RluA_like"/>
    <property type="match status" value="1"/>
</dbReference>
<dbReference type="GO" id="GO:0009982">
    <property type="term" value="F:pseudouridine synthase activity"/>
    <property type="evidence" value="ECO:0007669"/>
    <property type="project" value="InterPro"/>
</dbReference>
<dbReference type="KEGG" id="acru:HHL28_04500"/>
<dbReference type="Pfam" id="PF00849">
    <property type="entry name" value="PseudoU_synth_2"/>
    <property type="match status" value="1"/>
</dbReference>